<dbReference type="InterPro" id="IPR029063">
    <property type="entry name" value="SAM-dependent_MTases_sf"/>
</dbReference>
<dbReference type="Gene3D" id="3.40.50.150">
    <property type="entry name" value="Vaccinia Virus protein VP39"/>
    <property type="match status" value="1"/>
</dbReference>
<keyword evidence="2" id="KW-0489">Methyltransferase</keyword>
<name>A0A3N1KTL7_9PROT</name>
<evidence type="ECO:0000313" key="2">
    <source>
        <dbReference type="EMBL" id="ROP81456.1"/>
    </source>
</evidence>
<reference evidence="2 3" key="1">
    <citation type="submission" date="2018-11" db="EMBL/GenBank/DDBJ databases">
        <title>Genomic Encyclopedia of Type Strains, Phase IV (KMG-IV): sequencing the most valuable type-strain genomes for metagenomic binning, comparative biology and taxonomic classification.</title>
        <authorList>
            <person name="Goeker M."/>
        </authorList>
    </citation>
    <scope>NUCLEOTIDE SEQUENCE [LARGE SCALE GENOMIC DNA]</scope>
    <source>
        <strain evidence="2 3">DSM 5900</strain>
    </source>
</reference>
<dbReference type="SUPFAM" id="SSF53335">
    <property type="entry name" value="S-adenosyl-L-methionine-dependent methyltransferases"/>
    <property type="match status" value="1"/>
</dbReference>
<evidence type="ECO:0000259" key="1">
    <source>
        <dbReference type="Pfam" id="PF13847"/>
    </source>
</evidence>
<keyword evidence="2" id="KW-0830">Ubiquinone</keyword>
<organism evidence="2 3">
    <name type="scientific">Stella humosa</name>
    <dbReference type="NCBI Taxonomy" id="94"/>
    <lineage>
        <taxon>Bacteria</taxon>
        <taxon>Pseudomonadati</taxon>
        <taxon>Pseudomonadota</taxon>
        <taxon>Alphaproteobacteria</taxon>
        <taxon>Rhodospirillales</taxon>
        <taxon>Stellaceae</taxon>
        <taxon>Stella</taxon>
    </lineage>
</organism>
<dbReference type="Pfam" id="PF13847">
    <property type="entry name" value="Methyltransf_31"/>
    <property type="match status" value="1"/>
</dbReference>
<feature type="domain" description="Methyltransferase" evidence="1">
    <location>
        <begin position="60"/>
        <end position="163"/>
    </location>
</feature>
<dbReference type="CDD" id="cd02440">
    <property type="entry name" value="AdoMet_MTases"/>
    <property type="match status" value="1"/>
</dbReference>
<dbReference type="GO" id="GO:0032259">
    <property type="term" value="P:methylation"/>
    <property type="evidence" value="ECO:0007669"/>
    <property type="project" value="UniProtKB-KW"/>
</dbReference>
<evidence type="ECO:0000313" key="3">
    <source>
        <dbReference type="Proteomes" id="UP000278222"/>
    </source>
</evidence>
<dbReference type="RefSeq" id="WP_123695343.1">
    <property type="nucleotide sequence ID" value="NZ_AP019700.1"/>
</dbReference>
<gene>
    <name evidence="2" type="ORF">EDC65_5314</name>
</gene>
<sequence>MSTITPAAPAAPAFDAARYKETTRAQWQDAARAWNEWSPLLRDWLGPATETMLDMARIGPGCRVLDVAAGAGDQTLQAARRVGPAGHVLATDIAPAILEFAWANARAAGLANVTTQAMDGEAIDVAAESFDAVISRVGLIYFPDQQKALAGMRRALKPGGHVAAIVYGPAERNGFFAIPVGIIRRRAGLPPPAPGQPGPFSLGGPGVLEAAFHKAGFRDVETRSLPAPVRTPNAAECVRFEKESFGALHQMMAGLDAAGREAAWQEIEEALGAFEGSDGFAGPCEMIVGIGVK</sequence>
<comment type="caution">
    <text evidence="2">The sequence shown here is derived from an EMBL/GenBank/DDBJ whole genome shotgun (WGS) entry which is preliminary data.</text>
</comment>
<protein>
    <submittedName>
        <fullName evidence="2">Ubiquinone/menaquinone biosynthesis C-methylase UbiE</fullName>
    </submittedName>
</protein>
<keyword evidence="3" id="KW-1185">Reference proteome</keyword>
<dbReference type="OrthoDB" id="9787738at2"/>
<dbReference type="Proteomes" id="UP000278222">
    <property type="component" value="Unassembled WGS sequence"/>
</dbReference>
<dbReference type="InterPro" id="IPR025714">
    <property type="entry name" value="Methyltranfer_dom"/>
</dbReference>
<proteinExistence type="predicted"/>
<dbReference type="AlphaFoldDB" id="A0A3N1KTL7"/>
<dbReference type="PANTHER" id="PTHR43861:SF1">
    <property type="entry name" value="TRANS-ACONITATE 2-METHYLTRANSFERASE"/>
    <property type="match status" value="1"/>
</dbReference>
<accession>A0A3N1KTL7</accession>
<dbReference type="GO" id="GO:0008168">
    <property type="term" value="F:methyltransferase activity"/>
    <property type="evidence" value="ECO:0007669"/>
    <property type="project" value="UniProtKB-KW"/>
</dbReference>
<dbReference type="EMBL" id="RJKX01000018">
    <property type="protein sequence ID" value="ROP81456.1"/>
    <property type="molecule type" value="Genomic_DNA"/>
</dbReference>
<keyword evidence="2" id="KW-0808">Transferase</keyword>
<dbReference type="PANTHER" id="PTHR43861">
    <property type="entry name" value="TRANS-ACONITATE 2-METHYLTRANSFERASE-RELATED"/>
    <property type="match status" value="1"/>
</dbReference>